<dbReference type="InterPro" id="IPR032675">
    <property type="entry name" value="LRR_dom_sf"/>
</dbReference>
<dbReference type="FunFam" id="3.80.10.10:FF:001158">
    <property type="entry name" value="Leucine-rich repeat protein kinase family protein"/>
    <property type="match status" value="1"/>
</dbReference>
<dbReference type="PROSITE" id="PS00107">
    <property type="entry name" value="PROTEIN_KINASE_ATP"/>
    <property type="match status" value="1"/>
</dbReference>
<dbReference type="PRINTS" id="PR00019">
    <property type="entry name" value="LEURICHRPT"/>
</dbReference>
<dbReference type="InterPro" id="IPR011009">
    <property type="entry name" value="Kinase-like_dom_sf"/>
</dbReference>
<evidence type="ECO:0000256" key="14">
    <source>
        <dbReference type="ARBA" id="ARBA00023136"/>
    </source>
</evidence>
<keyword evidence="21" id="KW-1185">Reference proteome</keyword>
<keyword evidence="4" id="KW-0723">Serine/threonine-protein kinase</keyword>
<dbReference type="InterPro" id="IPR003591">
    <property type="entry name" value="Leu-rich_rpt_typical-subtyp"/>
</dbReference>
<keyword evidence="7 18" id="KW-0812">Transmembrane</keyword>
<dbReference type="Gramene" id="AET7Gv21168600.1">
    <property type="protein sequence ID" value="AET7Gv21168600.1"/>
    <property type="gene ID" value="AET7Gv21168600"/>
</dbReference>
<reference evidence="21" key="2">
    <citation type="journal article" date="2017" name="Nat. Plants">
        <title>The Aegilops tauschii genome reveals multiple impacts of transposons.</title>
        <authorList>
            <person name="Zhao G."/>
            <person name="Zou C."/>
            <person name="Li K."/>
            <person name="Wang K."/>
            <person name="Li T."/>
            <person name="Gao L."/>
            <person name="Zhang X."/>
            <person name="Wang H."/>
            <person name="Yang Z."/>
            <person name="Liu X."/>
            <person name="Jiang W."/>
            <person name="Mao L."/>
            <person name="Kong X."/>
            <person name="Jiao Y."/>
            <person name="Jia J."/>
        </authorList>
    </citation>
    <scope>NUCLEOTIDE SEQUENCE [LARGE SCALE GENOMIC DNA]</scope>
    <source>
        <strain evidence="21">cv. AL8/78</strain>
    </source>
</reference>
<dbReference type="PANTHER" id="PTHR27008:SF493">
    <property type="entry name" value="OS06G0667000 PROTEIN"/>
    <property type="match status" value="1"/>
</dbReference>
<evidence type="ECO:0000256" key="1">
    <source>
        <dbReference type="ARBA" id="ARBA00004162"/>
    </source>
</evidence>
<keyword evidence="11" id="KW-0418">Kinase</keyword>
<dbReference type="Pfam" id="PF00560">
    <property type="entry name" value="LRR_1"/>
    <property type="match status" value="3"/>
</dbReference>
<protein>
    <recommendedName>
        <fullName evidence="19">Protein kinase domain-containing protein</fullName>
    </recommendedName>
</protein>
<comment type="subcellular location">
    <subcellularLocation>
        <location evidence="1">Cell membrane</location>
        <topology evidence="1">Single-pass membrane protein</topology>
    </subcellularLocation>
</comment>
<evidence type="ECO:0000256" key="16">
    <source>
        <dbReference type="PROSITE-ProRule" id="PRU10141"/>
    </source>
</evidence>
<keyword evidence="12 16" id="KW-0067">ATP-binding</keyword>
<reference evidence="20" key="3">
    <citation type="journal article" date="2017" name="Nature">
        <title>Genome sequence of the progenitor of the wheat D genome Aegilops tauschii.</title>
        <authorList>
            <person name="Luo M.C."/>
            <person name="Gu Y.Q."/>
            <person name="Puiu D."/>
            <person name="Wang H."/>
            <person name="Twardziok S.O."/>
            <person name="Deal K.R."/>
            <person name="Huo N."/>
            <person name="Zhu T."/>
            <person name="Wang L."/>
            <person name="Wang Y."/>
            <person name="McGuire P.E."/>
            <person name="Liu S."/>
            <person name="Long H."/>
            <person name="Ramasamy R.K."/>
            <person name="Rodriguez J.C."/>
            <person name="Van S.L."/>
            <person name="Yuan L."/>
            <person name="Wang Z."/>
            <person name="Xia Z."/>
            <person name="Xiao L."/>
            <person name="Anderson O.D."/>
            <person name="Ouyang S."/>
            <person name="Liang Y."/>
            <person name="Zimin A.V."/>
            <person name="Pertea G."/>
            <person name="Qi P."/>
            <person name="Bennetzen J.L."/>
            <person name="Dai X."/>
            <person name="Dawson M.W."/>
            <person name="Muller H.G."/>
            <person name="Kugler K."/>
            <person name="Rivarola-Duarte L."/>
            <person name="Spannagl M."/>
            <person name="Mayer K.F.X."/>
            <person name="Lu F.H."/>
            <person name="Bevan M.W."/>
            <person name="Leroy P."/>
            <person name="Li P."/>
            <person name="You F.M."/>
            <person name="Sun Q."/>
            <person name="Liu Z."/>
            <person name="Lyons E."/>
            <person name="Wicker T."/>
            <person name="Salzberg S.L."/>
            <person name="Devos K.M."/>
            <person name="Dvorak J."/>
        </authorList>
    </citation>
    <scope>NUCLEOTIDE SEQUENCE [LARGE SCALE GENOMIC DNA]</scope>
    <source>
        <strain evidence="20">cv. AL8/78</strain>
    </source>
</reference>
<dbReference type="Proteomes" id="UP000015105">
    <property type="component" value="Chromosome 7D"/>
</dbReference>
<dbReference type="InterPro" id="IPR017441">
    <property type="entry name" value="Protein_kinase_ATP_BS"/>
</dbReference>
<feature type="transmembrane region" description="Helical" evidence="18">
    <location>
        <begin position="680"/>
        <end position="704"/>
    </location>
</feature>
<evidence type="ECO:0000256" key="9">
    <source>
        <dbReference type="ARBA" id="ARBA00022737"/>
    </source>
</evidence>
<sequence length="1116" mass="117813">IARALHLFRPCPCKPDRHSTTMATPAVASVALLLLSCVAAAAGTDRDALLAFKAGVTQDPTGALRSWSNGTGICRWAGVNCSAAGRVTTLDVGSRRLAGTLSPAVADLAHLEVLNLTDNAFTGAIPASLGRLGRLYFLSLCDNAFTGEIPAALRGLTNLTTAYLNNNNLTGGVPAWLGAMPMLMALTLSTNSLSGRIPSSLANLTTIRQLELRENLLEGEIPEGLARLPMLQKFSVYQNHLSGEIPPGFFNMSSLQGLALANNAFHGELPPDAGTHLPNLMYLFLGGNNLTGPIPATLANATQLQFLSLSNNSFTGQVPPEIGKLCPQSLQLSNNQLTATDAGGWEFLDNLTSCDALAEIFLGGNKFSGAMPSSIARLSTLQALSLSGNRISGVIPPGIGNLVGLQMLDLRHNLFAGAIPEGIGKLENLQELQLQGNELTGPVPSTIGDLTQLLSLDLSDNSLNGSIPPSLGNLQRLMLLNLSGNGLAGHVPRELFGLSSLSSAMDFSRNQLDGVLPREVGQLVKLTFMALSGNRFIGDVPAELGSCQSLEFLDLDSNLFDGSIPPLLSRLKGLRMLNLSSNRLSGAIPPELGQMTGLQKLDLSRNELSGDMPAGLENMSSLIVLDVSGNNLVGNVPQRGVFANATGFKMAGNSALCGGATQLRLPPCRPLADSTRGSHLFLKVALPIIGAALCIAVLFTVLLWRRKRKSRTTSTATRSVLNGNYYPRVSYAELAKATDGFAEANLVGAGKYGSVYRGTLALKTKGKLAHEAMPVAVKVLDLGQAGACKTFLSECETLRSARHRNLIGIVTCCASVDAAGGEFRALVFDFMPNSSLDRWLHPGRTDARKRGGLSLVQRLRIAVDIADALSYLHNSCDPPIVHCDLKPGNVLLGDDMTTRIGDFGLAKLLLLNAAGGTESTIGIRGTIGYVAPGTSLSFMLLFNHGMSDVTITCLKKLLSCGVLCRVRHDGERVHGRRRVQLRGDPPGDPGREGADRPRARGRHDAAGVRGGGVPGEDRAGGRPGPAADGGAGQISLCFGFDVDHVDGVDVVLGGQRGARHGAGLRGRRREGRAELLPAGAVREDGHEGGRRRDAPHQRRLPSRVRCKEACGLACFL</sequence>
<dbReference type="InterPro" id="IPR055414">
    <property type="entry name" value="LRR_R13L4/SHOC2-like"/>
</dbReference>
<dbReference type="InterPro" id="IPR013210">
    <property type="entry name" value="LRR_N_plant-typ"/>
</dbReference>
<reference evidence="20" key="5">
    <citation type="journal article" date="2021" name="G3 (Bethesda)">
        <title>Aegilops tauschii genome assembly Aet v5.0 features greater sequence contiguity and improved annotation.</title>
        <authorList>
            <person name="Wang L."/>
            <person name="Zhu T."/>
            <person name="Rodriguez J.C."/>
            <person name="Deal K.R."/>
            <person name="Dubcovsky J."/>
            <person name="McGuire P.E."/>
            <person name="Lux T."/>
            <person name="Spannagl M."/>
            <person name="Mayer K.F.X."/>
            <person name="Baldrich P."/>
            <person name="Meyers B.C."/>
            <person name="Huo N."/>
            <person name="Gu Y.Q."/>
            <person name="Zhou H."/>
            <person name="Devos K.M."/>
            <person name="Bennetzen J.L."/>
            <person name="Unver T."/>
            <person name="Budak H."/>
            <person name="Gulick P.J."/>
            <person name="Galiba G."/>
            <person name="Kalapos B."/>
            <person name="Nelson D.R."/>
            <person name="Li P."/>
            <person name="You F.M."/>
            <person name="Luo M.C."/>
            <person name="Dvorak J."/>
        </authorList>
    </citation>
    <scope>NUCLEOTIDE SEQUENCE [LARGE SCALE GENOMIC DNA]</scope>
    <source>
        <strain evidence="20">cv. AL8/78</strain>
    </source>
</reference>
<feature type="compositionally biased region" description="Basic and acidic residues" evidence="17">
    <location>
        <begin position="989"/>
        <end position="1006"/>
    </location>
</feature>
<feature type="region of interest" description="Disordered" evidence="17">
    <location>
        <begin position="976"/>
        <end position="1027"/>
    </location>
</feature>
<evidence type="ECO:0000256" key="4">
    <source>
        <dbReference type="ARBA" id="ARBA00022527"/>
    </source>
</evidence>
<dbReference type="InterPro" id="IPR001611">
    <property type="entry name" value="Leu-rich_rpt"/>
</dbReference>
<dbReference type="FunFam" id="3.80.10.10:FF:000676">
    <property type="entry name" value="LRR receptor-like serine/threonine-protein kinase FLS2"/>
    <property type="match status" value="1"/>
</dbReference>
<dbReference type="SUPFAM" id="SSF52058">
    <property type="entry name" value="L domain-like"/>
    <property type="match status" value="1"/>
</dbReference>
<evidence type="ECO:0000256" key="13">
    <source>
        <dbReference type="ARBA" id="ARBA00022989"/>
    </source>
</evidence>
<evidence type="ECO:0000256" key="11">
    <source>
        <dbReference type="ARBA" id="ARBA00022777"/>
    </source>
</evidence>
<dbReference type="SMART" id="SM00369">
    <property type="entry name" value="LRR_TYP"/>
    <property type="match status" value="12"/>
</dbReference>
<dbReference type="Gene3D" id="3.80.10.10">
    <property type="entry name" value="Ribonuclease Inhibitor"/>
    <property type="match status" value="3"/>
</dbReference>
<dbReference type="Gene3D" id="1.10.510.10">
    <property type="entry name" value="Transferase(Phosphotransferase) domain 1"/>
    <property type="match status" value="1"/>
</dbReference>
<evidence type="ECO:0000256" key="5">
    <source>
        <dbReference type="ARBA" id="ARBA00022614"/>
    </source>
</evidence>
<name>A0A453SZN5_AEGTS</name>
<keyword evidence="5" id="KW-0433">Leucine-rich repeat</keyword>
<evidence type="ECO:0000256" key="2">
    <source>
        <dbReference type="ARBA" id="ARBA00008684"/>
    </source>
</evidence>
<keyword evidence="6" id="KW-0808">Transferase</keyword>
<evidence type="ECO:0000256" key="6">
    <source>
        <dbReference type="ARBA" id="ARBA00022679"/>
    </source>
</evidence>
<evidence type="ECO:0000256" key="17">
    <source>
        <dbReference type="SAM" id="MobiDB-lite"/>
    </source>
</evidence>
<dbReference type="SMART" id="SM00220">
    <property type="entry name" value="S_TKc"/>
    <property type="match status" value="1"/>
</dbReference>
<evidence type="ECO:0000256" key="15">
    <source>
        <dbReference type="ARBA" id="ARBA00023180"/>
    </source>
</evidence>
<feature type="binding site" evidence="16">
    <location>
        <position position="778"/>
    </location>
    <ligand>
        <name>ATP</name>
        <dbReference type="ChEBI" id="CHEBI:30616"/>
    </ligand>
</feature>
<dbReference type="GO" id="GO:0009791">
    <property type="term" value="P:post-embryonic development"/>
    <property type="evidence" value="ECO:0007669"/>
    <property type="project" value="UniProtKB-ARBA"/>
</dbReference>
<accession>A0A453SZN5</accession>
<evidence type="ECO:0000313" key="20">
    <source>
        <dbReference type="EnsemblPlants" id="AET7Gv21168600.1"/>
    </source>
</evidence>
<keyword evidence="8" id="KW-0732">Signal</keyword>
<dbReference type="SUPFAM" id="SSF56112">
    <property type="entry name" value="Protein kinase-like (PK-like)"/>
    <property type="match status" value="1"/>
</dbReference>
<dbReference type="Gene3D" id="3.30.200.20">
    <property type="entry name" value="Phosphorylase Kinase, domain 1"/>
    <property type="match status" value="1"/>
</dbReference>
<reference evidence="21" key="1">
    <citation type="journal article" date="2014" name="Science">
        <title>Ancient hybridizations among the ancestral genomes of bread wheat.</title>
        <authorList>
            <consortium name="International Wheat Genome Sequencing Consortium,"/>
            <person name="Marcussen T."/>
            <person name="Sandve S.R."/>
            <person name="Heier L."/>
            <person name="Spannagl M."/>
            <person name="Pfeifer M."/>
            <person name="Jakobsen K.S."/>
            <person name="Wulff B.B."/>
            <person name="Steuernagel B."/>
            <person name="Mayer K.F."/>
            <person name="Olsen O.A."/>
        </authorList>
    </citation>
    <scope>NUCLEOTIDE SEQUENCE [LARGE SCALE GENOMIC DNA]</scope>
    <source>
        <strain evidence="21">cv. AL8/78</strain>
    </source>
</reference>
<evidence type="ECO:0000256" key="3">
    <source>
        <dbReference type="ARBA" id="ARBA00022475"/>
    </source>
</evidence>
<keyword evidence="14 18" id="KW-0472">Membrane</keyword>
<dbReference type="SUPFAM" id="SSF52047">
    <property type="entry name" value="RNI-like"/>
    <property type="match status" value="1"/>
</dbReference>
<dbReference type="Pfam" id="PF07714">
    <property type="entry name" value="PK_Tyr_Ser-Thr"/>
    <property type="match status" value="1"/>
</dbReference>
<dbReference type="FunFam" id="3.30.200.20:FF:000432">
    <property type="entry name" value="LRR receptor-like serine/threonine-protein kinase EFR"/>
    <property type="match status" value="1"/>
</dbReference>
<dbReference type="GO" id="GO:0005524">
    <property type="term" value="F:ATP binding"/>
    <property type="evidence" value="ECO:0007669"/>
    <property type="project" value="UniProtKB-UniRule"/>
</dbReference>
<keyword evidence="9" id="KW-0677">Repeat</keyword>
<dbReference type="PANTHER" id="PTHR27008">
    <property type="entry name" value="OS04G0122200 PROTEIN"/>
    <property type="match status" value="1"/>
</dbReference>
<organism evidence="20 21">
    <name type="scientific">Aegilops tauschii subsp. strangulata</name>
    <name type="common">Goatgrass</name>
    <dbReference type="NCBI Taxonomy" id="200361"/>
    <lineage>
        <taxon>Eukaryota</taxon>
        <taxon>Viridiplantae</taxon>
        <taxon>Streptophyta</taxon>
        <taxon>Embryophyta</taxon>
        <taxon>Tracheophyta</taxon>
        <taxon>Spermatophyta</taxon>
        <taxon>Magnoliopsida</taxon>
        <taxon>Liliopsida</taxon>
        <taxon>Poales</taxon>
        <taxon>Poaceae</taxon>
        <taxon>BOP clade</taxon>
        <taxon>Pooideae</taxon>
        <taxon>Triticodae</taxon>
        <taxon>Triticeae</taxon>
        <taxon>Triticinae</taxon>
        <taxon>Aegilops</taxon>
    </lineage>
</organism>
<dbReference type="STRING" id="200361.A0A453SZN5"/>
<dbReference type="Pfam" id="PF23598">
    <property type="entry name" value="LRR_14"/>
    <property type="match status" value="1"/>
</dbReference>
<dbReference type="InterPro" id="IPR001245">
    <property type="entry name" value="Ser-Thr/Tyr_kinase_cat_dom"/>
</dbReference>
<evidence type="ECO:0000259" key="19">
    <source>
        <dbReference type="PROSITE" id="PS50011"/>
    </source>
</evidence>
<dbReference type="InterPro" id="IPR000719">
    <property type="entry name" value="Prot_kinase_dom"/>
</dbReference>
<keyword evidence="3" id="KW-1003">Cell membrane</keyword>
<comment type="similarity">
    <text evidence="2">Belongs to the protein kinase superfamily. Ser/Thr protein kinase family.</text>
</comment>
<reference evidence="20" key="4">
    <citation type="submission" date="2019-03" db="UniProtKB">
        <authorList>
            <consortium name="EnsemblPlants"/>
        </authorList>
    </citation>
    <scope>IDENTIFICATION</scope>
</reference>
<keyword evidence="15" id="KW-0325">Glycoprotein</keyword>
<evidence type="ECO:0000256" key="12">
    <source>
        <dbReference type="ARBA" id="ARBA00022840"/>
    </source>
</evidence>
<dbReference type="InterPro" id="IPR008271">
    <property type="entry name" value="Ser/Thr_kinase_AS"/>
</dbReference>
<evidence type="ECO:0000256" key="7">
    <source>
        <dbReference type="ARBA" id="ARBA00022692"/>
    </source>
</evidence>
<evidence type="ECO:0000256" key="18">
    <source>
        <dbReference type="SAM" id="Phobius"/>
    </source>
</evidence>
<dbReference type="GO" id="GO:0004672">
    <property type="term" value="F:protein kinase activity"/>
    <property type="evidence" value="ECO:0007669"/>
    <property type="project" value="InterPro"/>
</dbReference>
<proteinExistence type="inferred from homology"/>
<evidence type="ECO:0000313" key="21">
    <source>
        <dbReference type="Proteomes" id="UP000015105"/>
    </source>
</evidence>
<evidence type="ECO:0000256" key="8">
    <source>
        <dbReference type="ARBA" id="ARBA00022729"/>
    </source>
</evidence>
<dbReference type="EnsemblPlants" id="AET7Gv21168600.1">
    <property type="protein sequence ID" value="AET7Gv21168600.1"/>
    <property type="gene ID" value="AET7Gv21168600"/>
</dbReference>
<dbReference type="InterPro" id="IPR051809">
    <property type="entry name" value="Plant_receptor-like_S/T_kinase"/>
</dbReference>
<dbReference type="FunFam" id="3.80.10.10:FF:000233">
    <property type="entry name" value="Leucine-rich repeat receptor-like protein kinase TDR"/>
    <property type="match status" value="1"/>
</dbReference>
<dbReference type="AlphaFoldDB" id="A0A453SZN5"/>
<dbReference type="Pfam" id="PF13855">
    <property type="entry name" value="LRR_8"/>
    <property type="match status" value="2"/>
</dbReference>
<dbReference type="GO" id="GO:0005886">
    <property type="term" value="C:plasma membrane"/>
    <property type="evidence" value="ECO:0007669"/>
    <property type="project" value="UniProtKB-SubCell"/>
</dbReference>
<keyword evidence="10 16" id="KW-0547">Nucleotide-binding</keyword>
<dbReference type="PROSITE" id="PS50011">
    <property type="entry name" value="PROTEIN_KINASE_DOM"/>
    <property type="match status" value="1"/>
</dbReference>
<evidence type="ECO:0000256" key="10">
    <source>
        <dbReference type="ARBA" id="ARBA00022741"/>
    </source>
</evidence>
<dbReference type="Pfam" id="PF08263">
    <property type="entry name" value="LRRNT_2"/>
    <property type="match status" value="1"/>
</dbReference>
<keyword evidence="13 18" id="KW-1133">Transmembrane helix</keyword>
<dbReference type="PROSITE" id="PS00108">
    <property type="entry name" value="PROTEIN_KINASE_ST"/>
    <property type="match status" value="1"/>
</dbReference>
<feature type="domain" description="Protein kinase" evidence="19">
    <location>
        <begin position="741"/>
        <end position="1116"/>
    </location>
</feature>